<protein>
    <submittedName>
        <fullName evidence="1">17820_t:CDS:1</fullName>
    </submittedName>
</protein>
<dbReference type="InterPro" id="IPR006553">
    <property type="entry name" value="Leu-rich_rpt_Cys-con_subtyp"/>
</dbReference>
<dbReference type="SMART" id="SM00367">
    <property type="entry name" value="LRR_CC"/>
    <property type="match status" value="4"/>
</dbReference>
<evidence type="ECO:0000313" key="2">
    <source>
        <dbReference type="Proteomes" id="UP000789342"/>
    </source>
</evidence>
<dbReference type="PANTHER" id="PTHR13318">
    <property type="entry name" value="PARTNER OF PAIRED, ISOFORM B-RELATED"/>
    <property type="match status" value="1"/>
</dbReference>
<dbReference type="SUPFAM" id="SSF52047">
    <property type="entry name" value="RNI-like"/>
    <property type="match status" value="1"/>
</dbReference>
<organism evidence="1 2">
    <name type="scientific">Acaulospora morrowiae</name>
    <dbReference type="NCBI Taxonomy" id="94023"/>
    <lineage>
        <taxon>Eukaryota</taxon>
        <taxon>Fungi</taxon>
        <taxon>Fungi incertae sedis</taxon>
        <taxon>Mucoromycota</taxon>
        <taxon>Glomeromycotina</taxon>
        <taxon>Glomeromycetes</taxon>
        <taxon>Diversisporales</taxon>
        <taxon>Acaulosporaceae</taxon>
        <taxon>Acaulospora</taxon>
    </lineage>
</organism>
<name>A0A9N8VNQ3_9GLOM</name>
<reference evidence="1" key="1">
    <citation type="submission" date="2021-06" db="EMBL/GenBank/DDBJ databases">
        <authorList>
            <person name="Kallberg Y."/>
            <person name="Tangrot J."/>
            <person name="Rosling A."/>
        </authorList>
    </citation>
    <scope>NUCLEOTIDE SEQUENCE</scope>
    <source>
        <strain evidence="1">CL551</strain>
    </source>
</reference>
<dbReference type="Proteomes" id="UP000789342">
    <property type="component" value="Unassembled WGS sequence"/>
</dbReference>
<comment type="caution">
    <text evidence="1">The sequence shown here is derived from an EMBL/GenBank/DDBJ whole genome shotgun (WGS) entry which is preliminary data.</text>
</comment>
<sequence length="561" mass="64525">MSEIARLALLDTDLLHIIFDNFKRQDDMFISLLVHPVWTQILIRKLWKEPVWKSPSSYQKFLKTLRSSSPFFPYAEMVRHLNFVPLPYRPHPLFTQKDIRFIADRCKCLTKLRVGWMMDPFDSYTFCKFLVNSPNLASISCPDCTMEWLAKALGPAMSGHCKNLRHLEVKNWVHESSETCALLERVAGNCGGIISLYAHLLVTEEIALMLVKSFPNLKYFRCHSVTSSGLVILIRGFQKLKGLRLTLDKDIQDQKNDTELVEIGKKFPLLDSFQLSIGNDKFPPFALTWIQNQHHLQHLELSLCDGLTDDSFIFIVKHCSNLESIQLKWCSRLTVLSYKALAQYRNTRLRQLRVLRSGLNDIGLAKIARHCSRLSKLNIDQCPEVTRESLMMIVKNCRELVKLTGGLSRQTLASLGRSLSSHGPGNLQVLKLRDPLYRGSEKNITSNSNFDNFDGKLLGQLACNYPQLRKLVIRCTITELLPDKLVQIILSLRNLEELFITPCEPLDVEHIMKLELHPKLKEIMLLGGCSGDAERYIEQHRNGLKMFIKVIKHDYKMYTIK</sequence>
<keyword evidence="2" id="KW-1185">Reference proteome</keyword>
<proteinExistence type="predicted"/>
<evidence type="ECO:0000313" key="1">
    <source>
        <dbReference type="EMBL" id="CAG8459095.1"/>
    </source>
</evidence>
<accession>A0A9N8VNQ3</accession>
<dbReference type="GO" id="GO:0019005">
    <property type="term" value="C:SCF ubiquitin ligase complex"/>
    <property type="evidence" value="ECO:0007669"/>
    <property type="project" value="TreeGrafter"/>
</dbReference>
<dbReference type="AlphaFoldDB" id="A0A9N8VNQ3"/>
<dbReference type="EMBL" id="CAJVPV010000484">
    <property type="protein sequence ID" value="CAG8459095.1"/>
    <property type="molecule type" value="Genomic_DNA"/>
</dbReference>
<dbReference type="GO" id="GO:0031146">
    <property type="term" value="P:SCF-dependent proteasomal ubiquitin-dependent protein catabolic process"/>
    <property type="evidence" value="ECO:0007669"/>
    <property type="project" value="TreeGrafter"/>
</dbReference>
<dbReference type="PANTHER" id="PTHR13318:SF190">
    <property type="entry name" value="PARTNER OF PAIRED, ISOFORM B"/>
    <property type="match status" value="1"/>
</dbReference>
<dbReference type="Gene3D" id="3.80.10.10">
    <property type="entry name" value="Ribonuclease Inhibitor"/>
    <property type="match status" value="2"/>
</dbReference>
<dbReference type="OrthoDB" id="550575at2759"/>
<dbReference type="InterPro" id="IPR032675">
    <property type="entry name" value="LRR_dom_sf"/>
</dbReference>
<gene>
    <name evidence="1" type="ORF">AMORRO_LOCUS1305</name>
</gene>